<protein>
    <submittedName>
        <fullName evidence="2">Uncharacterized protein</fullName>
    </submittedName>
</protein>
<evidence type="ECO:0000313" key="3">
    <source>
        <dbReference type="Proteomes" id="UP000199532"/>
    </source>
</evidence>
<sequence>MTNNWILINCLTDLVFVFYLSFDFDDAKLIKEKSVSLRKMENEVRKTDFFLKYRLSGQYRLITNKTFVIPKRIGAIVKFYFCIVTSFFNKEKE</sequence>
<reference evidence="2 3" key="1">
    <citation type="submission" date="2016-10" db="EMBL/GenBank/DDBJ databases">
        <authorList>
            <person name="de Groot N.N."/>
        </authorList>
    </citation>
    <scope>NUCLEOTIDE SEQUENCE [LARGE SCALE GENOMIC DNA]</scope>
    <source>
        <strain evidence="2 3">DSM 19938</strain>
    </source>
</reference>
<gene>
    <name evidence="2" type="ORF">SAMN04487995_4620</name>
</gene>
<dbReference type="AlphaFoldDB" id="A0A1H6YP99"/>
<dbReference type="EMBL" id="FNXY01000007">
    <property type="protein sequence ID" value="SEJ42196.1"/>
    <property type="molecule type" value="Genomic_DNA"/>
</dbReference>
<keyword evidence="1" id="KW-0472">Membrane</keyword>
<evidence type="ECO:0000313" key="2">
    <source>
        <dbReference type="EMBL" id="SEJ42196.1"/>
    </source>
</evidence>
<dbReference type="Proteomes" id="UP000199532">
    <property type="component" value="Unassembled WGS sequence"/>
</dbReference>
<keyword evidence="3" id="KW-1185">Reference proteome</keyword>
<accession>A0A1H6YP99</accession>
<name>A0A1H6YP99_9BACT</name>
<dbReference type="STRING" id="408657.SAMN04487995_4620"/>
<evidence type="ECO:0000256" key="1">
    <source>
        <dbReference type="SAM" id="Phobius"/>
    </source>
</evidence>
<keyword evidence="1" id="KW-0812">Transmembrane</keyword>
<feature type="transmembrane region" description="Helical" evidence="1">
    <location>
        <begin position="6"/>
        <end position="24"/>
    </location>
</feature>
<keyword evidence="1" id="KW-1133">Transmembrane helix</keyword>
<organism evidence="2 3">
    <name type="scientific">Dyadobacter koreensis</name>
    <dbReference type="NCBI Taxonomy" id="408657"/>
    <lineage>
        <taxon>Bacteria</taxon>
        <taxon>Pseudomonadati</taxon>
        <taxon>Bacteroidota</taxon>
        <taxon>Cytophagia</taxon>
        <taxon>Cytophagales</taxon>
        <taxon>Spirosomataceae</taxon>
        <taxon>Dyadobacter</taxon>
    </lineage>
</organism>
<proteinExistence type="predicted"/>